<dbReference type="PANTHER" id="PTHR13504:SF38">
    <property type="entry name" value="FIDO DOMAIN-CONTAINING PROTEIN"/>
    <property type="match status" value="1"/>
</dbReference>
<comment type="caution">
    <text evidence="2">The sequence shown here is derived from an EMBL/GenBank/DDBJ whole genome shotgun (WGS) entry which is preliminary data.</text>
</comment>
<dbReference type="EMBL" id="VSSQ01042990">
    <property type="protein sequence ID" value="MPM96630.1"/>
    <property type="molecule type" value="Genomic_DNA"/>
</dbReference>
<dbReference type="InterPro" id="IPR036388">
    <property type="entry name" value="WH-like_DNA-bd_sf"/>
</dbReference>
<dbReference type="AlphaFoldDB" id="A0A645E4D2"/>
<dbReference type="Gene3D" id="1.10.3290.10">
    <property type="entry name" value="Fido-like domain"/>
    <property type="match status" value="1"/>
</dbReference>
<organism evidence="2">
    <name type="scientific">bioreactor metagenome</name>
    <dbReference type="NCBI Taxonomy" id="1076179"/>
    <lineage>
        <taxon>unclassified sequences</taxon>
        <taxon>metagenomes</taxon>
        <taxon>ecological metagenomes</taxon>
    </lineage>
</organism>
<gene>
    <name evidence="2" type="ORF">SDC9_143795</name>
</gene>
<dbReference type="Gene3D" id="1.10.10.10">
    <property type="entry name" value="Winged helix-like DNA-binding domain superfamily/Winged helix DNA-binding domain"/>
    <property type="match status" value="1"/>
</dbReference>
<name>A0A645E4D2_9ZZZZ</name>
<dbReference type="Pfam" id="PF02661">
    <property type="entry name" value="Fic"/>
    <property type="match status" value="1"/>
</dbReference>
<proteinExistence type="predicted"/>
<dbReference type="SUPFAM" id="SSF140931">
    <property type="entry name" value="Fic-like"/>
    <property type="match status" value="1"/>
</dbReference>
<evidence type="ECO:0000313" key="2">
    <source>
        <dbReference type="EMBL" id="MPM96630.1"/>
    </source>
</evidence>
<accession>A0A645E4D2</accession>
<evidence type="ECO:0000259" key="1">
    <source>
        <dbReference type="PROSITE" id="PS51459"/>
    </source>
</evidence>
<reference evidence="2" key="1">
    <citation type="submission" date="2019-08" db="EMBL/GenBank/DDBJ databases">
        <authorList>
            <person name="Kucharzyk K."/>
            <person name="Murdoch R.W."/>
            <person name="Higgins S."/>
            <person name="Loffler F."/>
        </authorList>
    </citation>
    <scope>NUCLEOTIDE SEQUENCE</scope>
</reference>
<dbReference type="PANTHER" id="PTHR13504">
    <property type="entry name" value="FIDO DOMAIN-CONTAINING PROTEIN DDB_G0283145"/>
    <property type="match status" value="1"/>
</dbReference>
<sequence length="254" mass="28905">MLATIHENYEYIPVTPNSILQLHRDLYSFQPSGIGGHWKNSDNLIAEKGPDGQNHVRFKPVSALETPDAMERLCHAFDGAIRQGTHDPLLLSALFVFDFLCVHPFNDGNGRMSRLLTLLLLYRGGYIVGKYISLEMLIEKSKQTYYETLQESSSGWNDGKNDYIPFLRDLLGIVLKAYREFSDRVEYTILSRSNKSERIRLVFEQRLGKISKRDIADACPDISIAMIEQTLKQMLDEGVIQKVGAGKNTAYVKR</sequence>
<dbReference type="InterPro" id="IPR036597">
    <property type="entry name" value="Fido-like_dom_sf"/>
</dbReference>
<protein>
    <recommendedName>
        <fullName evidence="1">Fido domain-containing protein</fullName>
    </recommendedName>
</protein>
<feature type="domain" description="Fido" evidence="1">
    <location>
        <begin position="14"/>
        <end position="169"/>
    </location>
</feature>
<dbReference type="InterPro" id="IPR040198">
    <property type="entry name" value="Fido_containing"/>
</dbReference>
<dbReference type="PROSITE" id="PS51459">
    <property type="entry name" value="FIDO"/>
    <property type="match status" value="1"/>
</dbReference>
<dbReference type="InterPro" id="IPR003812">
    <property type="entry name" value="Fido"/>
</dbReference>